<keyword evidence="3 5" id="KW-0540">Nuclease</keyword>
<dbReference type="GO" id="GO:0016788">
    <property type="term" value="F:hydrolase activity, acting on ester bonds"/>
    <property type="evidence" value="ECO:0007669"/>
    <property type="project" value="UniProtKB-UniRule"/>
</dbReference>
<proteinExistence type="inferred from homology"/>
<dbReference type="InterPro" id="IPR012337">
    <property type="entry name" value="RNaseH-like_sf"/>
</dbReference>
<evidence type="ECO:0000256" key="2">
    <source>
        <dbReference type="ARBA" id="ARBA00022517"/>
    </source>
</evidence>
<evidence type="ECO:0000313" key="7">
    <source>
        <dbReference type="EMBL" id="ACV09006.1"/>
    </source>
</evidence>
<dbReference type="eggNOG" id="COG0816">
    <property type="taxonomic scope" value="Bacteria"/>
</dbReference>
<dbReference type="GO" id="GO:0004518">
    <property type="term" value="F:nuclease activity"/>
    <property type="evidence" value="ECO:0007669"/>
    <property type="project" value="UniProtKB-KW"/>
</dbReference>
<dbReference type="PANTHER" id="PTHR33317:SF4">
    <property type="entry name" value="POLYNUCLEOTIDYL TRANSFERASE, RIBONUCLEASE H-LIKE SUPERFAMILY PROTEIN"/>
    <property type="match status" value="1"/>
</dbReference>
<evidence type="ECO:0000256" key="5">
    <source>
        <dbReference type="HAMAP-Rule" id="MF_00651"/>
    </source>
</evidence>
<evidence type="ECO:0000256" key="1">
    <source>
        <dbReference type="ARBA" id="ARBA00022490"/>
    </source>
</evidence>
<comment type="function">
    <text evidence="5">Could be a nuclease involved in processing of the 5'-end of pre-16S rRNA.</text>
</comment>
<feature type="domain" description="YqgF/RNase H-like" evidence="6">
    <location>
        <begin position="7"/>
        <end position="121"/>
    </location>
</feature>
<name>C7R4E9_JONDD</name>
<dbReference type="CDD" id="cd16964">
    <property type="entry name" value="YqgF"/>
    <property type="match status" value="1"/>
</dbReference>
<dbReference type="SUPFAM" id="SSF53098">
    <property type="entry name" value="Ribonuclease H-like"/>
    <property type="match status" value="1"/>
</dbReference>
<accession>C7R4E9</accession>
<dbReference type="KEGG" id="jde:Jden_1350"/>
<sequence>MREFGRGVRLGVDVGQVRVGVAACDPDTILATPVETLARDRSVSYVAGGKVPSVLPTDIEDLREIAEERLAVAVYVGLPKHLSGARGVSAEMAVNYASLVQRVLPHLEVRLVDERLTSKTAHSALHDAGRRAREHRTVIDQAAAVVILDTALEAEKRLGSWAGESVE</sequence>
<dbReference type="Pfam" id="PF03652">
    <property type="entry name" value="RuvX"/>
    <property type="match status" value="1"/>
</dbReference>
<dbReference type="EC" id="3.1.-.-" evidence="5"/>
<dbReference type="Gene3D" id="3.30.420.140">
    <property type="entry name" value="YqgF/RNase H-like domain"/>
    <property type="match status" value="1"/>
</dbReference>
<dbReference type="InterPro" id="IPR006641">
    <property type="entry name" value="YqgF/RNaseH-like_dom"/>
</dbReference>
<reference evidence="7 8" key="1">
    <citation type="journal article" date="2009" name="Stand. Genomic Sci.">
        <title>Complete genome sequence of Jonesia denitrificans type strain (Prevot 55134).</title>
        <authorList>
            <person name="Pukall R."/>
            <person name="Gehrich-Schroter G."/>
            <person name="Lapidus A."/>
            <person name="Nolan M."/>
            <person name="Glavina Del Rio T."/>
            <person name="Lucas S."/>
            <person name="Chen F."/>
            <person name="Tice H."/>
            <person name="Pitluck S."/>
            <person name="Cheng J.F."/>
            <person name="Copeland A."/>
            <person name="Saunders E."/>
            <person name="Brettin T."/>
            <person name="Detter J.C."/>
            <person name="Bruce D."/>
            <person name="Goodwin L."/>
            <person name="Pati A."/>
            <person name="Ivanova N."/>
            <person name="Mavromatis K."/>
            <person name="Ovchinnikova G."/>
            <person name="Chen A."/>
            <person name="Palaniappan K."/>
            <person name="Land M."/>
            <person name="Hauser L."/>
            <person name="Chang Y.J."/>
            <person name="Jeffries C.D."/>
            <person name="Chain P."/>
            <person name="Goker M."/>
            <person name="Bristow J."/>
            <person name="Eisen J.A."/>
            <person name="Markowitz V."/>
            <person name="Hugenholtz P."/>
            <person name="Kyrpides N.C."/>
            <person name="Klenk H.P."/>
            <person name="Han C."/>
        </authorList>
    </citation>
    <scope>NUCLEOTIDE SEQUENCE [LARGE SCALE GENOMIC DNA]</scope>
    <source>
        <strain evidence="8">ATCC 14870 / DSM 20603 / BCRC 15368 / CIP 55.134 / JCM 11481 / NBRC 15587 / NCTC 10816 / Prevot 55134</strain>
    </source>
</reference>
<dbReference type="RefSeq" id="WP_015771634.1">
    <property type="nucleotide sequence ID" value="NC_013174.1"/>
</dbReference>
<dbReference type="InterPro" id="IPR005227">
    <property type="entry name" value="YqgF"/>
</dbReference>
<dbReference type="EMBL" id="CP001706">
    <property type="protein sequence ID" value="ACV09006.1"/>
    <property type="molecule type" value="Genomic_DNA"/>
</dbReference>
<keyword evidence="1 5" id="KW-0963">Cytoplasm</keyword>
<dbReference type="SMART" id="SM00732">
    <property type="entry name" value="YqgFc"/>
    <property type="match status" value="1"/>
</dbReference>
<organism evidence="7 8">
    <name type="scientific">Jonesia denitrificans (strain ATCC 14870 / DSM 20603 / BCRC 15368 / CIP 55.134 / JCM 11481 / NBRC 15587 / NCTC 10816 / Prevot 55134)</name>
    <name type="common">Listeria denitrificans</name>
    <dbReference type="NCBI Taxonomy" id="471856"/>
    <lineage>
        <taxon>Bacteria</taxon>
        <taxon>Bacillati</taxon>
        <taxon>Actinomycetota</taxon>
        <taxon>Actinomycetes</taxon>
        <taxon>Micrococcales</taxon>
        <taxon>Jonesiaceae</taxon>
        <taxon>Jonesia</taxon>
    </lineage>
</organism>
<dbReference type="AlphaFoldDB" id="C7R4E9"/>
<dbReference type="NCBIfam" id="TIGR00250">
    <property type="entry name" value="RNAse_H_YqgF"/>
    <property type="match status" value="1"/>
</dbReference>
<evidence type="ECO:0000256" key="3">
    <source>
        <dbReference type="ARBA" id="ARBA00022722"/>
    </source>
</evidence>
<dbReference type="OrthoDB" id="9790539at2"/>
<dbReference type="Proteomes" id="UP000000628">
    <property type="component" value="Chromosome"/>
</dbReference>
<dbReference type="HOGENOM" id="CLU_098240_0_0_11"/>
<dbReference type="GO" id="GO:0005829">
    <property type="term" value="C:cytosol"/>
    <property type="evidence" value="ECO:0007669"/>
    <property type="project" value="TreeGrafter"/>
</dbReference>
<dbReference type="HAMAP" id="MF_00651">
    <property type="entry name" value="Nuclease_YqgF"/>
    <property type="match status" value="1"/>
</dbReference>
<keyword evidence="8" id="KW-1185">Reference proteome</keyword>
<protein>
    <recommendedName>
        <fullName evidence="5">Putative pre-16S rRNA nuclease</fullName>
        <ecNumber evidence="5">3.1.-.-</ecNumber>
    </recommendedName>
</protein>
<comment type="similarity">
    <text evidence="5">Belongs to the YqgF HJR family.</text>
</comment>
<dbReference type="PANTHER" id="PTHR33317">
    <property type="entry name" value="POLYNUCLEOTIDYL TRANSFERASE, RIBONUCLEASE H-LIKE SUPERFAMILY PROTEIN"/>
    <property type="match status" value="1"/>
</dbReference>
<dbReference type="InterPro" id="IPR037027">
    <property type="entry name" value="YqgF/RNaseH-like_dom_sf"/>
</dbReference>
<evidence type="ECO:0000259" key="6">
    <source>
        <dbReference type="SMART" id="SM00732"/>
    </source>
</evidence>
<keyword evidence="4 5" id="KW-0378">Hydrolase</keyword>
<evidence type="ECO:0000256" key="4">
    <source>
        <dbReference type="ARBA" id="ARBA00022801"/>
    </source>
</evidence>
<evidence type="ECO:0000313" key="8">
    <source>
        <dbReference type="Proteomes" id="UP000000628"/>
    </source>
</evidence>
<keyword evidence="2 5" id="KW-0690">Ribosome biogenesis</keyword>
<dbReference type="GO" id="GO:0000967">
    <property type="term" value="P:rRNA 5'-end processing"/>
    <property type="evidence" value="ECO:0007669"/>
    <property type="project" value="UniProtKB-UniRule"/>
</dbReference>
<gene>
    <name evidence="7" type="ordered locus">Jden_1350</name>
</gene>
<comment type="subcellular location">
    <subcellularLocation>
        <location evidence="5">Cytoplasm</location>
    </subcellularLocation>
</comment>
<dbReference type="STRING" id="471856.Jden_1350"/>